<organism evidence="2 3">
    <name type="scientific">Longimycelium tulufanense</name>
    <dbReference type="NCBI Taxonomy" id="907463"/>
    <lineage>
        <taxon>Bacteria</taxon>
        <taxon>Bacillati</taxon>
        <taxon>Actinomycetota</taxon>
        <taxon>Actinomycetes</taxon>
        <taxon>Pseudonocardiales</taxon>
        <taxon>Pseudonocardiaceae</taxon>
        <taxon>Longimycelium</taxon>
    </lineage>
</organism>
<keyword evidence="1" id="KW-0812">Transmembrane</keyword>
<feature type="transmembrane region" description="Helical" evidence="1">
    <location>
        <begin position="110"/>
        <end position="127"/>
    </location>
</feature>
<dbReference type="Pfam" id="PF13560">
    <property type="entry name" value="HTH_31"/>
    <property type="match status" value="1"/>
</dbReference>
<reference evidence="2" key="1">
    <citation type="journal article" date="2014" name="Int. J. Syst. Evol. Microbiol.">
        <title>Complete genome sequence of Corynebacterium casei LMG S-19264T (=DSM 44701T), isolated from a smear-ripened cheese.</title>
        <authorList>
            <consortium name="US DOE Joint Genome Institute (JGI-PGF)"/>
            <person name="Walter F."/>
            <person name="Albersmeier A."/>
            <person name="Kalinowski J."/>
            <person name="Ruckert C."/>
        </authorList>
    </citation>
    <scope>NUCLEOTIDE SEQUENCE</scope>
    <source>
        <strain evidence="2">CGMCC 4.5737</strain>
    </source>
</reference>
<keyword evidence="1" id="KW-0472">Membrane</keyword>
<reference evidence="2" key="2">
    <citation type="submission" date="2020-09" db="EMBL/GenBank/DDBJ databases">
        <authorList>
            <person name="Sun Q."/>
            <person name="Zhou Y."/>
        </authorList>
    </citation>
    <scope>NUCLEOTIDE SEQUENCE</scope>
    <source>
        <strain evidence="2">CGMCC 4.5737</strain>
    </source>
</reference>
<dbReference type="RefSeq" id="WP_189060332.1">
    <property type="nucleotide sequence ID" value="NZ_BMMK01000023.1"/>
</dbReference>
<dbReference type="Gene3D" id="1.10.260.40">
    <property type="entry name" value="lambda repressor-like DNA-binding domains"/>
    <property type="match status" value="1"/>
</dbReference>
<dbReference type="AlphaFoldDB" id="A0A8J3FVJ6"/>
<dbReference type="InterPro" id="IPR010982">
    <property type="entry name" value="Lambda_DNA-bd_dom_sf"/>
</dbReference>
<comment type="caution">
    <text evidence="2">The sequence shown here is derived from an EMBL/GenBank/DDBJ whole genome shotgun (WGS) entry which is preliminary data.</text>
</comment>
<accession>A0A8J3FVJ6</accession>
<name>A0A8J3FVJ6_9PSEU</name>
<keyword evidence="1" id="KW-1133">Transmembrane helix</keyword>
<protein>
    <recommendedName>
        <fullName evidence="4">HTH cro/C1-type domain-containing protein</fullName>
    </recommendedName>
</protein>
<proteinExistence type="predicted"/>
<gene>
    <name evidence="2" type="ORF">GCM10012275_44390</name>
</gene>
<keyword evidence="3" id="KW-1185">Reference proteome</keyword>
<dbReference type="EMBL" id="BMMK01000023">
    <property type="protein sequence ID" value="GGM69098.1"/>
    <property type="molecule type" value="Genomic_DNA"/>
</dbReference>
<dbReference type="SUPFAM" id="SSF47413">
    <property type="entry name" value="lambda repressor-like DNA-binding domains"/>
    <property type="match status" value="1"/>
</dbReference>
<evidence type="ECO:0008006" key="4">
    <source>
        <dbReference type="Google" id="ProtNLM"/>
    </source>
</evidence>
<evidence type="ECO:0000313" key="3">
    <source>
        <dbReference type="Proteomes" id="UP000637578"/>
    </source>
</evidence>
<dbReference type="Proteomes" id="UP000637578">
    <property type="component" value="Unassembled WGS sequence"/>
</dbReference>
<sequence>MGLELGDEKLVDPARLLAARLRALKARSSMSYEALARRSGYSRSALHRYCTGQCVPLEFTPINRLAQACGAYQEESRELQRLWALAHSGRIESAHDTGRAGVRAIPRERVMLGAVALACTVLLALLVRRQSALGQASPVG</sequence>
<dbReference type="GO" id="GO:0003677">
    <property type="term" value="F:DNA binding"/>
    <property type="evidence" value="ECO:0007669"/>
    <property type="project" value="InterPro"/>
</dbReference>
<evidence type="ECO:0000313" key="2">
    <source>
        <dbReference type="EMBL" id="GGM69098.1"/>
    </source>
</evidence>
<evidence type="ECO:0000256" key="1">
    <source>
        <dbReference type="SAM" id="Phobius"/>
    </source>
</evidence>